<dbReference type="Pfam" id="PF01872">
    <property type="entry name" value="RibD_C"/>
    <property type="match status" value="1"/>
</dbReference>
<dbReference type="PANTHER" id="PTHR38011:SF2">
    <property type="entry name" value="BIFUNCTIONAL DEAMINASE-REDUCTASE DOMAIN PROTEIN"/>
    <property type="match status" value="1"/>
</dbReference>
<organism evidence="3 4">
    <name type="scientific">Nocardia callitridis</name>
    <dbReference type="NCBI Taxonomy" id="648753"/>
    <lineage>
        <taxon>Bacteria</taxon>
        <taxon>Bacillati</taxon>
        <taxon>Actinomycetota</taxon>
        <taxon>Actinomycetes</taxon>
        <taxon>Mycobacteriales</taxon>
        <taxon>Nocardiaceae</taxon>
        <taxon>Nocardia</taxon>
    </lineage>
</organism>
<dbReference type="EMBL" id="BAABJM010000002">
    <property type="protein sequence ID" value="GAA5055612.1"/>
    <property type="molecule type" value="Genomic_DNA"/>
</dbReference>
<dbReference type="InterPro" id="IPR050765">
    <property type="entry name" value="Riboflavin_Biosynth_HTPR"/>
</dbReference>
<comment type="caution">
    <text evidence="3">The sequence shown here is derived from an EMBL/GenBank/DDBJ whole genome shotgun (WGS) entry which is preliminary data.</text>
</comment>
<dbReference type="PANTHER" id="PTHR38011">
    <property type="entry name" value="DIHYDROFOLATE REDUCTASE FAMILY PROTEIN (AFU_ORTHOLOGUE AFUA_8G06820)"/>
    <property type="match status" value="1"/>
</dbReference>
<reference evidence="4" key="1">
    <citation type="journal article" date="2019" name="Int. J. Syst. Evol. Microbiol.">
        <title>The Global Catalogue of Microorganisms (GCM) 10K type strain sequencing project: providing services to taxonomists for standard genome sequencing and annotation.</title>
        <authorList>
            <consortium name="The Broad Institute Genomics Platform"/>
            <consortium name="The Broad Institute Genome Sequencing Center for Infectious Disease"/>
            <person name="Wu L."/>
            <person name="Ma J."/>
        </authorList>
    </citation>
    <scope>NUCLEOTIDE SEQUENCE [LARGE SCALE GENOMIC DNA]</scope>
    <source>
        <strain evidence="4">JCM 18298</strain>
    </source>
</reference>
<evidence type="ECO:0000313" key="3">
    <source>
        <dbReference type="EMBL" id="GAA5055612.1"/>
    </source>
</evidence>
<evidence type="ECO:0000256" key="1">
    <source>
        <dbReference type="SAM" id="MobiDB-lite"/>
    </source>
</evidence>
<feature type="region of interest" description="Disordered" evidence="1">
    <location>
        <begin position="214"/>
        <end position="235"/>
    </location>
</feature>
<proteinExistence type="predicted"/>
<feature type="domain" description="Bacterial bifunctional deaminase-reductase C-terminal" evidence="2">
    <location>
        <begin position="24"/>
        <end position="204"/>
    </location>
</feature>
<sequence>MSVVCAEEECSYRDQPMEDPVMTLTVINHITLDGVMQSPGSPDEDSRGGFTHGGWAIRGSDPAMYAAMGPHMSKPSGGLLLGRRSYEQMLSYWNTQHSPYRDALNNTAKYVVSRTPDTGLDWPNSTLVHGDIPGAVKELARTTDLVIMGSGQLIRALLPYGLIDEFLLMIHPIVLGSGQRLFEQDGHVAALRLTECAPTATGVIIATYRPADDAPHSATGAPHSATGSAAHTEKR</sequence>
<dbReference type="InterPro" id="IPR002734">
    <property type="entry name" value="RibDG_C"/>
</dbReference>
<protein>
    <submittedName>
        <fullName evidence="3">Dihydrofolate reductase family protein</fullName>
    </submittedName>
</protein>
<dbReference type="Gene3D" id="3.40.430.10">
    <property type="entry name" value="Dihydrofolate Reductase, subunit A"/>
    <property type="match status" value="1"/>
</dbReference>
<name>A0ABP9KFB2_9NOCA</name>
<keyword evidence="4" id="KW-1185">Reference proteome</keyword>
<evidence type="ECO:0000313" key="4">
    <source>
        <dbReference type="Proteomes" id="UP001500603"/>
    </source>
</evidence>
<gene>
    <name evidence="3" type="ORF">GCM10023318_31970</name>
</gene>
<dbReference type="SUPFAM" id="SSF53597">
    <property type="entry name" value="Dihydrofolate reductase-like"/>
    <property type="match status" value="1"/>
</dbReference>
<accession>A0ABP9KFB2</accession>
<dbReference type="InterPro" id="IPR024072">
    <property type="entry name" value="DHFR-like_dom_sf"/>
</dbReference>
<evidence type="ECO:0000259" key="2">
    <source>
        <dbReference type="Pfam" id="PF01872"/>
    </source>
</evidence>
<dbReference type="Proteomes" id="UP001500603">
    <property type="component" value="Unassembled WGS sequence"/>
</dbReference>